<dbReference type="EMBL" id="BAABHB010000019">
    <property type="protein sequence ID" value="GAA4419849.1"/>
    <property type="molecule type" value="Genomic_DNA"/>
</dbReference>
<dbReference type="RefSeq" id="WP_345271243.1">
    <property type="nucleotide sequence ID" value="NZ_BAABHB010000019.1"/>
</dbReference>
<keyword evidence="1" id="KW-0472">Membrane</keyword>
<protein>
    <submittedName>
        <fullName evidence="2">Uncharacterized protein</fullName>
    </submittedName>
</protein>
<feature type="transmembrane region" description="Helical" evidence="1">
    <location>
        <begin position="12"/>
        <end position="37"/>
    </location>
</feature>
<comment type="caution">
    <text evidence="2">The sequence shown here is derived from an EMBL/GenBank/DDBJ whole genome shotgun (WGS) entry which is preliminary data.</text>
</comment>
<evidence type="ECO:0000313" key="3">
    <source>
        <dbReference type="Proteomes" id="UP001500936"/>
    </source>
</evidence>
<keyword evidence="3" id="KW-1185">Reference proteome</keyword>
<proteinExistence type="predicted"/>
<gene>
    <name evidence="2" type="ORF">GCM10023187_54570</name>
</gene>
<name>A0ABP8L0Q7_9BACT</name>
<keyword evidence="1" id="KW-0812">Transmembrane</keyword>
<evidence type="ECO:0000256" key="1">
    <source>
        <dbReference type="SAM" id="Phobius"/>
    </source>
</evidence>
<organism evidence="2 3">
    <name type="scientific">Nibrella viscosa</name>
    <dbReference type="NCBI Taxonomy" id="1084524"/>
    <lineage>
        <taxon>Bacteria</taxon>
        <taxon>Pseudomonadati</taxon>
        <taxon>Bacteroidota</taxon>
        <taxon>Cytophagia</taxon>
        <taxon>Cytophagales</taxon>
        <taxon>Spirosomataceae</taxon>
        <taxon>Nibrella</taxon>
    </lineage>
</organism>
<reference evidence="3" key="1">
    <citation type="journal article" date="2019" name="Int. J. Syst. Evol. Microbiol.">
        <title>The Global Catalogue of Microorganisms (GCM) 10K type strain sequencing project: providing services to taxonomists for standard genome sequencing and annotation.</title>
        <authorList>
            <consortium name="The Broad Institute Genomics Platform"/>
            <consortium name="The Broad Institute Genome Sequencing Center for Infectious Disease"/>
            <person name="Wu L."/>
            <person name="Ma J."/>
        </authorList>
    </citation>
    <scope>NUCLEOTIDE SEQUENCE [LARGE SCALE GENOMIC DNA]</scope>
    <source>
        <strain evidence="3">JCM 17925</strain>
    </source>
</reference>
<evidence type="ECO:0000313" key="2">
    <source>
        <dbReference type="EMBL" id="GAA4419849.1"/>
    </source>
</evidence>
<keyword evidence="1" id="KW-1133">Transmembrane helix</keyword>
<accession>A0ABP8L0Q7</accession>
<feature type="transmembrane region" description="Helical" evidence="1">
    <location>
        <begin position="49"/>
        <end position="69"/>
    </location>
</feature>
<dbReference type="Proteomes" id="UP001500936">
    <property type="component" value="Unassembled WGS sequence"/>
</dbReference>
<sequence length="72" mass="8106">MGNLHSGLIQMHILGLLLCVGSLIGAGIPLSFGLLSLDGSTQSRRRFRTWFQIAVLTLLLSLLYIWYLINRY</sequence>